<keyword evidence="3" id="KW-1185">Reference proteome</keyword>
<dbReference type="Proteomes" id="UP001529510">
    <property type="component" value="Unassembled WGS sequence"/>
</dbReference>
<dbReference type="AlphaFoldDB" id="A0ABD0MQ13"/>
<dbReference type="EMBL" id="JAMKFB020000286">
    <property type="protein sequence ID" value="KAL0150646.1"/>
    <property type="molecule type" value="Genomic_DNA"/>
</dbReference>
<evidence type="ECO:0000313" key="3">
    <source>
        <dbReference type="Proteomes" id="UP001529510"/>
    </source>
</evidence>
<organism evidence="2 3">
    <name type="scientific">Cirrhinus mrigala</name>
    <name type="common">Mrigala</name>
    <dbReference type="NCBI Taxonomy" id="683832"/>
    <lineage>
        <taxon>Eukaryota</taxon>
        <taxon>Metazoa</taxon>
        <taxon>Chordata</taxon>
        <taxon>Craniata</taxon>
        <taxon>Vertebrata</taxon>
        <taxon>Euteleostomi</taxon>
        <taxon>Actinopterygii</taxon>
        <taxon>Neopterygii</taxon>
        <taxon>Teleostei</taxon>
        <taxon>Ostariophysi</taxon>
        <taxon>Cypriniformes</taxon>
        <taxon>Cyprinidae</taxon>
        <taxon>Labeoninae</taxon>
        <taxon>Labeonini</taxon>
        <taxon>Cirrhinus</taxon>
    </lineage>
</organism>
<sequence>MLLTAVQKNKPVLAVRYLEKARTWINDIIRSVDDMVKRYNQQNRSVATCTSDVIQEQKETEEKITKNTKEVESLQEAVDKLEEDLRKHTRHMEELERKIDNKNRELQDHITKSSKKRFGVPRALVPFFAAIQDSITDPAIAAKIQSLNAELSRLNSEKISLQNKEWTIQVHLTDLQLKLATSKIELGVIPSPVHLNDVQQCLSRIQQILIQLQKFWEKVGTLLDTLKEKTFVGEDLIEDLDDLKQEILSSIETAGK</sequence>
<evidence type="ECO:0000313" key="2">
    <source>
        <dbReference type="EMBL" id="KAL0150646.1"/>
    </source>
</evidence>
<feature type="coiled-coil region" evidence="1">
    <location>
        <begin position="57"/>
        <end position="112"/>
    </location>
</feature>
<proteinExistence type="predicted"/>
<keyword evidence="1" id="KW-0175">Coiled coil</keyword>
<feature type="non-terminal residue" evidence="2">
    <location>
        <position position="256"/>
    </location>
</feature>
<protein>
    <submittedName>
        <fullName evidence="2">Uncharacterized protein</fullName>
    </submittedName>
</protein>
<evidence type="ECO:0000256" key="1">
    <source>
        <dbReference type="SAM" id="Coils"/>
    </source>
</evidence>
<gene>
    <name evidence="2" type="ORF">M9458_054063</name>
</gene>
<name>A0ABD0MQ13_CIRMR</name>
<accession>A0ABD0MQ13</accession>
<reference evidence="2 3" key="1">
    <citation type="submission" date="2024-05" db="EMBL/GenBank/DDBJ databases">
        <title>Genome sequencing and assembly of Indian major carp, Cirrhinus mrigala (Hamilton, 1822).</title>
        <authorList>
            <person name="Mohindra V."/>
            <person name="Chowdhury L.M."/>
            <person name="Lal K."/>
            <person name="Jena J.K."/>
        </authorList>
    </citation>
    <scope>NUCLEOTIDE SEQUENCE [LARGE SCALE GENOMIC DNA]</scope>
    <source>
        <strain evidence="2">CM1030</strain>
        <tissue evidence="2">Blood</tissue>
    </source>
</reference>
<comment type="caution">
    <text evidence="2">The sequence shown here is derived from an EMBL/GenBank/DDBJ whole genome shotgun (WGS) entry which is preliminary data.</text>
</comment>